<dbReference type="Gene3D" id="1.20.1440.60">
    <property type="entry name" value="23S rRNA-intervening sequence"/>
    <property type="match status" value="1"/>
</dbReference>
<dbReference type="InterPro" id="IPR036583">
    <property type="entry name" value="23S_rRNA_IVS_sf"/>
</dbReference>
<evidence type="ECO:0000313" key="1">
    <source>
        <dbReference type="EMBL" id="SEF03941.1"/>
    </source>
</evidence>
<dbReference type="AlphaFoldDB" id="A0A1H5NSW6"/>
<reference evidence="1 2" key="1">
    <citation type="submission" date="2016-10" db="EMBL/GenBank/DDBJ databases">
        <authorList>
            <person name="de Groot N.N."/>
        </authorList>
    </citation>
    <scope>NUCLEOTIDE SEQUENCE [LARGE SCALE GENOMIC DNA]</scope>
    <source>
        <strain evidence="1 2">DSM 23553</strain>
    </source>
</reference>
<accession>A0A1H5NSW6</accession>
<dbReference type="NCBIfam" id="TIGR02436">
    <property type="entry name" value="four helix bundle protein"/>
    <property type="match status" value="1"/>
</dbReference>
<dbReference type="PANTHER" id="PTHR38471">
    <property type="entry name" value="FOUR HELIX BUNDLE PROTEIN"/>
    <property type="match status" value="1"/>
</dbReference>
<protein>
    <submittedName>
        <fullName evidence="1">Four helix bundle protein</fullName>
    </submittedName>
</protein>
<sequence>MSSPNIENMANSYKQLEIYTLSLELFYKLHPVSLKLPKYELYELGSQIRRSADSVNSNIVEGYGRRRYKADFLKFLVFAHSSNDETLNHIEKLIFLYPEVMKDHLYLREQYNILGGKINLFIKYVETSWKS</sequence>
<dbReference type="Pfam" id="PF05635">
    <property type="entry name" value="23S_rRNA_IVP"/>
    <property type="match status" value="1"/>
</dbReference>
<name>A0A1H5NSW6_9FLAO</name>
<dbReference type="PANTHER" id="PTHR38471:SF2">
    <property type="entry name" value="FOUR HELIX BUNDLE PROTEIN"/>
    <property type="match status" value="1"/>
</dbReference>
<dbReference type="SUPFAM" id="SSF158446">
    <property type="entry name" value="IVS-encoded protein-like"/>
    <property type="match status" value="1"/>
</dbReference>
<dbReference type="EMBL" id="FNUG01000005">
    <property type="protein sequence ID" value="SEF03941.1"/>
    <property type="molecule type" value="Genomic_DNA"/>
</dbReference>
<gene>
    <name evidence="1" type="ORF">SAMN04488034_10590</name>
</gene>
<proteinExistence type="predicted"/>
<dbReference type="STRING" id="390640.SAMN04488034_10590"/>
<evidence type="ECO:0000313" key="2">
    <source>
        <dbReference type="Proteomes" id="UP000199448"/>
    </source>
</evidence>
<keyword evidence="2" id="KW-1185">Reference proteome</keyword>
<organism evidence="1 2">
    <name type="scientific">Salinimicrobium catena</name>
    <dbReference type="NCBI Taxonomy" id="390640"/>
    <lineage>
        <taxon>Bacteria</taxon>
        <taxon>Pseudomonadati</taxon>
        <taxon>Bacteroidota</taxon>
        <taxon>Flavobacteriia</taxon>
        <taxon>Flavobacteriales</taxon>
        <taxon>Flavobacteriaceae</taxon>
        <taxon>Salinimicrobium</taxon>
    </lineage>
</organism>
<dbReference type="InterPro" id="IPR012657">
    <property type="entry name" value="23S_rRNA-intervening_sequence"/>
</dbReference>
<dbReference type="Proteomes" id="UP000199448">
    <property type="component" value="Unassembled WGS sequence"/>
</dbReference>